<dbReference type="Gene3D" id="2.160.20.10">
    <property type="entry name" value="Single-stranded right-handed beta-helix, Pectin lyase-like"/>
    <property type="match status" value="1"/>
</dbReference>
<dbReference type="AlphaFoldDB" id="A0A7J5ABK3"/>
<feature type="chain" id="PRO_5029833042" description="T9SS type A sorting domain-containing protein" evidence="1">
    <location>
        <begin position="25"/>
        <end position="1069"/>
    </location>
</feature>
<dbReference type="RefSeq" id="WP_151107857.1">
    <property type="nucleotide sequence ID" value="NZ_WAEM01000006.1"/>
</dbReference>
<evidence type="ECO:0008006" key="4">
    <source>
        <dbReference type="Google" id="ProtNLM"/>
    </source>
</evidence>
<evidence type="ECO:0000313" key="3">
    <source>
        <dbReference type="Proteomes" id="UP000490922"/>
    </source>
</evidence>
<feature type="signal peptide" evidence="1">
    <location>
        <begin position="1"/>
        <end position="24"/>
    </location>
</feature>
<dbReference type="SUPFAM" id="SSF51126">
    <property type="entry name" value="Pectin lyase-like"/>
    <property type="match status" value="1"/>
</dbReference>
<dbReference type="InterPro" id="IPR011050">
    <property type="entry name" value="Pectin_lyase_fold/virulence"/>
</dbReference>
<reference evidence="2 3" key="1">
    <citation type="submission" date="2019-09" db="EMBL/GenBank/DDBJ databases">
        <title>Flavobacterium sp. nov., isolated from glacier ice.</title>
        <authorList>
            <person name="Liu Q."/>
        </authorList>
    </citation>
    <scope>NUCLEOTIDE SEQUENCE [LARGE SCALE GENOMIC DNA]</scope>
    <source>
        <strain evidence="2 3">NBRC 112527</strain>
    </source>
</reference>
<gene>
    <name evidence="2" type="ORF">F6464_10960</name>
</gene>
<dbReference type="OrthoDB" id="1447704at2"/>
<evidence type="ECO:0000256" key="1">
    <source>
        <dbReference type="SAM" id="SignalP"/>
    </source>
</evidence>
<dbReference type="EMBL" id="WAEM01000006">
    <property type="protein sequence ID" value="KAB1154937.1"/>
    <property type="molecule type" value="Genomic_DNA"/>
</dbReference>
<sequence>MEKLQLSYIRLLFFFMLCINSAKATNYYIDSVNGLDTNNGTSILTPWKNISKINALTITPGSIVSLKCGSIWNGQQLKFLGSGTATAPIIVDQYSTGAKPIINGDGLATTDQGVVYLYNQDYIEINNLEITNYPSSSSITNPDSIFFVGLYATTGTNLNPLGADRRGVMVALKDKGVSNHIYLKNLNVHHVKGQLGNGNTAVNGAIPKRTGGIYFAVLNESATSNSRFNDVLIDGCNVNYCENIGIAFDNEDNVYYPGADEYNTWYARRYSNIKVSNNIIHHIGKNAMIIRCTDETGLIERNVCYETALGTTGNTIFSARAKGTVFQYNEGYFNRATTQTVDPGTIDGSLYDPDYGSVGIIFQYSYSHDNSEGLYWGCNTRGSANNTTGIPDPEDVGCTLRYNISQNDMGDLIFFNYPSAGNEIYNNVFYLKSGMKASIIHESSSKNHTYNFYNNIIYNLSSSTGYNFGSGTGIQTRTIENNLFYGNHPSTEPADINKLISDPKFIAPGMGGIGLNTLDGYKLLSDSPAKSNGKIAPNTIKFDFFNNVINTSKPLNRGVFEGINATAAPIVSNQIFCGTLIPTVGNLVAIGTAIQWYADATGGMVLASSTVLSTKTYYATQTVNGIESERIASIVTVNSTSVPTASAQVFNSSSNPLVADLVATGIALKWYSITIGDSALASTTALTSGTYYVSQTLNACESSKVSVQVTVNTLSTPLPVANAQTFCNAATVANLVATGTAIQWYADAIGGTALIATTALSTKTYYATQTVNGIESERLPLLVTINQPIAGFISASSSLVCSGTGLNLTLNNFNGTISWQKSTNWTAATPTWSTITGQISKTLSTGSLTSSTAFRTILSIGTCNSVSSNYIVNVSKAAKVTSISGGNSSSTAACIGTKVTLKLASGYVGTIQWMSATSSKGTYTAIAGANSSTYDYYPQTTATMYFKVRMTSTPCSATATSSSGIAVFAKNCQSVARLKRESVELVEQSFSVLTFPNPFSSTFKLKLTTSSAEPVLIKTYDMIGKLIEVLKVNSSDVEYQELGYNYSYGVFNIVISQGKNMKSIRVIKK</sequence>
<proteinExistence type="predicted"/>
<evidence type="ECO:0000313" key="2">
    <source>
        <dbReference type="EMBL" id="KAB1154937.1"/>
    </source>
</evidence>
<dbReference type="Proteomes" id="UP000490922">
    <property type="component" value="Unassembled WGS sequence"/>
</dbReference>
<name>A0A7J5ABK3_9FLAO</name>
<dbReference type="InterPro" id="IPR012334">
    <property type="entry name" value="Pectin_lyas_fold"/>
</dbReference>
<protein>
    <recommendedName>
        <fullName evidence="4">T9SS type A sorting domain-containing protein</fullName>
    </recommendedName>
</protein>
<accession>A0A7J5ABK3</accession>
<comment type="caution">
    <text evidence="2">The sequence shown here is derived from an EMBL/GenBank/DDBJ whole genome shotgun (WGS) entry which is preliminary data.</text>
</comment>
<organism evidence="2 3">
    <name type="scientific">Flavobacterium luteum</name>
    <dbReference type="NCBI Taxonomy" id="2026654"/>
    <lineage>
        <taxon>Bacteria</taxon>
        <taxon>Pseudomonadati</taxon>
        <taxon>Bacteroidota</taxon>
        <taxon>Flavobacteriia</taxon>
        <taxon>Flavobacteriales</taxon>
        <taxon>Flavobacteriaceae</taxon>
        <taxon>Flavobacterium</taxon>
    </lineage>
</organism>
<keyword evidence="1" id="KW-0732">Signal</keyword>
<keyword evidence="3" id="KW-1185">Reference proteome</keyword>